<organism evidence="2 3">
    <name type="scientific">Punica granatum</name>
    <name type="common">Pomegranate</name>
    <dbReference type="NCBI Taxonomy" id="22663"/>
    <lineage>
        <taxon>Eukaryota</taxon>
        <taxon>Viridiplantae</taxon>
        <taxon>Streptophyta</taxon>
        <taxon>Embryophyta</taxon>
        <taxon>Tracheophyta</taxon>
        <taxon>Spermatophyta</taxon>
        <taxon>Magnoliopsida</taxon>
        <taxon>eudicotyledons</taxon>
        <taxon>Gunneridae</taxon>
        <taxon>Pentapetalae</taxon>
        <taxon>rosids</taxon>
        <taxon>malvids</taxon>
        <taxon>Myrtales</taxon>
        <taxon>Lythraceae</taxon>
        <taxon>Punica</taxon>
    </lineage>
</organism>
<sequence>MAGFDNDDSPDNQHHLRTAAATFTSVFGESKSSNRRHCLCGSSSSVVAHPSNNISLSSSSGSFEQRLHSTPPLQRFKASTVQLQPL</sequence>
<evidence type="ECO:0000313" key="2">
    <source>
        <dbReference type="EMBL" id="PKI48762.1"/>
    </source>
</evidence>
<feature type="compositionally biased region" description="Low complexity" evidence="1">
    <location>
        <begin position="51"/>
        <end position="62"/>
    </location>
</feature>
<dbReference type="EMBL" id="PGOL01002335">
    <property type="protein sequence ID" value="PKI48762.1"/>
    <property type="molecule type" value="Genomic_DNA"/>
</dbReference>
<accession>A0A2I0IXL4</accession>
<comment type="caution">
    <text evidence="2">The sequence shown here is derived from an EMBL/GenBank/DDBJ whole genome shotgun (WGS) entry which is preliminary data.</text>
</comment>
<gene>
    <name evidence="2" type="ORF">CRG98_030844</name>
</gene>
<keyword evidence="3" id="KW-1185">Reference proteome</keyword>
<feature type="region of interest" description="Disordered" evidence="1">
    <location>
        <begin position="51"/>
        <end position="71"/>
    </location>
</feature>
<protein>
    <submittedName>
        <fullName evidence="2">Uncharacterized protein</fullName>
    </submittedName>
</protein>
<reference evidence="2 3" key="1">
    <citation type="submission" date="2017-11" db="EMBL/GenBank/DDBJ databases">
        <title>De-novo sequencing of pomegranate (Punica granatum L.) genome.</title>
        <authorList>
            <person name="Akparov Z."/>
            <person name="Amiraslanov A."/>
            <person name="Hajiyeva S."/>
            <person name="Abbasov M."/>
            <person name="Kaur K."/>
            <person name="Hamwieh A."/>
            <person name="Solovyev V."/>
            <person name="Salamov A."/>
            <person name="Braich B."/>
            <person name="Kosarev P."/>
            <person name="Mahmoud A."/>
            <person name="Hajiyev E."/>
            <person name="Babayeva S."/>
            <person name="Izzatullayeva V."/>
            <person name="Mammadov A."/>
            <person name="Mammadov A."/>
            <person name="Sharifova S."/>
            <person name="Ojaghi J."/>
            <person name="Eynullazada K."/>
            <person name="Bayramov B."/>
            <person name="Abdulazimova A."/>
            <person name="Shahmuradov I."/>
        </authorList>
    </citation>
    <scope>NUCLEOTIDE SEQUENCE [LARGE SCALE GENOMIC DNA]</scope>
    <source>
        <strain evidence="3">cv. AG2017</strain>
        <tissue evidence="2">Leaf</tissue>
    </source>
</reference>
<proteinExistence type="predicted"/>
<evidence type="ECO:0000313" key="3">
    <source>
        <dbReference type="Proteomes" id="UP000233551"/>
    </source>
</evidence>
<name>A0A2I0IXL4_PUNGR</name>
<dbReference type="AlphaFoldDB" id="A0A2I0IXL4"/>
<evidence type="ECO:0000256" key="1">
    <source>
        <dbReference type="SAM" id="MobiDB-lite"/>
    </source>
</evidence>
<dbReference type="Proteomes" id="UP000233551">
    <property type="component" value="Unassembled WGS sequence"/>
</dbReference>